<gene>
    <name evidence="1" type="ORF">E5357_07885</name>
</gene>
<comment type="caution">
    <text evidence="1">The sequence shown here is derived from an EMBL/GenBank/DDBJ whole genome shotgun (WGS) entry which is preliminary data.</text>
</comment>
<dbReference type="EMBL" id="SRZB01000014">
    <property type="protein sequence ID" value="TGX98732.1"/>
    <property type="molecule type" value="Genomic_DNA"/>
</dbReference>
<evidence type="ECO:0000313" key="2">
    <source>
        <dbReference type="Proteomes" id="UP000307720"/>
    </source>
</evidence>
<accession>A0AC61QZA8</accession>
<keyword evidence="2" id="KW-1185">Reference proteome</keyword>
<sequence length="493" mass="53811">MNLKKLSKMTGCLVLSGALVLQTPGMVFAAERITDIKERQADSEMVTEGISETQTEKETEKPTEKPTETETQTETQTESHTESETTMPTETESESETAAVVQTETVKQTESETPTVTEPDTVGTTEETPETPGEKKGNKKIKGKNGLITIKRPKQAKEQEDHSDANANLLANIIAGNKIYLEQLSASYHLSFDEEFSEVMEEVEKDFCQWLEQPDEFQVQNWQDVLAVYVLRVQDGDSGKAIHLDAEAKEELEKIFFFMNVRRDSIITKKLSKEVDLEKEICSLDIHDYAELNNLDESGRKLLEKYTGDECKRLCTIAAAAKGFAYGGTGSGVSDARAAIVAAACSLVGRVGYFWGGKSYAMGWDTRWGEPSKVTAGGSVSTGTTRGFGLDCSGFVCWAFYNALGGTDGGIGNHTTTQWNASEMVDGNEALPGDLVFYASPEAGDRNHVGVVVGRNSDGSLIVAHCSSSQNGVVIGEAWSSGFKYVRRPVFLK</sequence>
<proteinExistence type="predicted"/>
<dbReference type="Proteomes" id="UP000307720">
    <property type="component" value="Unassembled WGS sequence"/>
</dbReference>
<organism evidence="1 2">
    <name type="scientific">Hominisplanchenecus murintestinalis</name>
    <dbReference type="NCBI Taxonomy" id="2941517"/>
    <lineage>
        <taxon>Bacteria</taxon>
        <taxon>Bacillati</taxon>
        <taxon>Bacillota</taxon>
        <taxon>Clostridia</taxon>
        <taxon>Lachnospirales</taxon>
        <taxon>Lachnospiraceae</taxon>
        <taxon>Hominisplanchenecus</taxon>
    </lineage>
</organism>
<protein>
    <submittedName>
        <fullName evidence="1">Peptidoglycan endopeptidase</fullName>
    </submittedName>
</protein>
<name>A0AC61QZA8_9FIRM</name>
<evidence type="ECO:0000313" key="1">
    <source>
        <dbReference type="EMBL" id="TGX98732.1"/>
    </source>
</evidence>
<reference evidence="1" key="1">
    <citation type="submission" date="2019-04" db="EMBL/GenBank/DDBJ databases">
        <title>Microbes associate with the intestines of laboratory mice.</title>
        <authorList>
            <person name="Navarre W."/>
            <person name="Wong E."/>
            <person name="Huang K."/>
            <person name="Tropini C."/>
            <person name="Ng K."/>
            <person name="Yu B."/>
        </authorList>
    </citation>
    <scope>NUCLEOTIDE SEQUENCE</scope>
    <source>
        <strain evidence="1">NM72_1-8</strain>
    </source>
</reference>